<reference evidence="1 2" key="1">
    <citation type="journal article" date="2019" name="Int. J. Syst. Evol. Microbiol.">
        <title>The Global Catalogue of Microorganisms (GCM) 10K type strain sequencing project: providing services to taxonomists for standard genome sequencing and annotation.</title>
        <authorList>
            <consortium name="The Broad Institute Genomics Platform"/>
            <consortium name="The Broad Institute Genome Sequencing Center for Infectious Disease"/>
            <person name="Wu L."/>
            <person name="Ma J."/>
        </authorList>
    </citation>
    <scope>NUCLEOTIDE SEQUENCE [LARGE SCALE GENOMIC DNA]</scope>
    <source>
        <strain evidence="1 2">JCM 4505</strain>
    </source>
</reference>
<accession>A0ABN0VDA7</accession>
<protein>
    <recommendedName>
        <fullName evidence="3">Tetratricopeptide repeat protein</fullName>
    </recommendedName>
</protein>
<proteinExistence type="predicted"/>
<evidence type="ECO:0000313" key="2">
    <source>
        <dbReference type="Proteomes" id="UP001501867"/>
    </source>
</evidence>
<keyword evidence="2" id="KW-1185">Reference proteome</keyword>
<evidence type="ECO:0000313" key="1">
    <source>
        <dbReference type="EMBL" id="GAA0289226.1"/>
    </source>
</evidence>
<organism evidence="1 2">
    <name type="scientific">Streptomyces polychromogenes</name>
    <dbReference type="NCBI Taxonomy" id="67342"/>
    <lineage>
        <taxon>Bacteria</taxon>
        <taxon>Bacillati</taxon>
        <taxon>Actinomycetota</taxon>
        <taxon>Actinomycetes</taxon>
        <taxon>Kitasatosporales</taxon>
        <taxon>Streptomycetaceae</taxon>
        <taxon>Streptomyces</taxon>
    </lineage>
</organism>
<gene>
    <name evidence="1" type="ORF">GCM10010302_29480</name>
</gene>
<evidence type="ECO:0008006" key="3">
    <source>
        <dbReference type="Google" id="ProtNLM"/>
    </source>
</evidence>
<sequence length="169" mass="17960">MTTPPPYSDPVMEAIGRAVAEGHGGDPAAARRALLDLWERTGVTGDPLHRCSLAHYLADLHEDPAEALAWDVRALDAADAVTGARVREHHAGLRVAGFYPSLHLNLADDYRRLGSFGAAARHIDAARAHSPALGQDPYGDLIRRAVEEVAGAIARRDRTPRASAPGPAA</sequence>
<dbReference type="EMBL" id="BAAABV010000015">
    <property type="protein sequence ID" value="GAA0289226.1"/>
    <property type="molecule type" value="Genomic_DNA"/>
</dbReference>
<dbReference type="RefSeq" id="WP_344158375.1">
    <property type="nucleotide sequence ID" value="NZ_BAAABV010000015.1"/>
</dbReference>
<name>A0ABN0VDA7_9ACTN</name>
<dbReference type="Proteomes" id="UP001501867">
    <property type="component" value="Unassembled WGS sequence"/>
</dbReference>
<comment type="caution">
    <text evidence="1">The sequence shown here is derived from an EMBL/GenBank/DDBJ whole genome shotgun (WGS) entry which is preliminary data.</text>
</comment>